<sequence length="155" mass="18032">MRESQHLPMKKTLNLHMGLIIAATTTCLPDSFKIYIHHSFVLPLGFASLSVGTLNQSPVSESQHICFSALGMAFDASTNSLQKPIIQIYSTTNDEVTPFWKEKYEKDANKYWDIFYKRHQDRSFKDRHYLDKEWGHYFSMTLEGTIGYMAWHIMS</sequence>
<dbReference type="PANTHER" id="PTHR22809:SF5">
    <property type="entry name" value="TRNA N(3)-METHYLCYTIDINE METHYLTRANSFERASE METTL6"/>
    <property type="match status" value="1"/>
</dbReference>
<dbReference type="AlphaFoldDB" id="A0A9K3IHU4"/>
<comment type="caution">
    <text evidence="3">The sequence shown here is derived from an EMBL/GenBank/DDBJ whole genome shotgun (WGS) entry which is preliminary data.</text>
</comment>
<evidence type="ECO:0000256" key="2">
    <source>
        <dbReference type="ARBA" id="ARBA00022679"/>
    </source>
</evidence>
<accession>A0A9K3IHU4</accession>
<name>A0A9K3IHU4_HELAN</name>
<dbReference type="PANTHER" id="PTHR22809">
    <property type="entry name" value="METHYLTRANSFERASE-RELATED"/>
    <property type="match status" value="1"/>
</dbReference>
<dbReference type="GO" id="GO:0032259">
    <property type="term" value="P:methylation"/>
    <property type="evidence" value="ECO:0007669"/>
    <property type="project" value="UniProtKB-KW"/>
</dbReference>
<evidence type="ECO:0000313" key="3">
    <source>
        <dbReference type="EMBL" id="KAF5796750.1"/>
    </source>
</evidence>
<reference evidence="3" key="2">
    <citation type="submission" date="2020-06" db="EMBL/GenBank/DDBJ databases">
        <title>Helianthus annuus Genome sequencing and assembly Release 2.</title>
        <authorList>
            <person name="Gouzy J."/>
            <person name="Langlade N."/>
            <person name="Munos S."/>
        </authorList>
    </citation>
    <scope>NUCLEOTIDE SEQUENCE</scope>
    <source>
        <tissue evidence="3">Leaves</tissue>
    </source>
</reference>
<dbReference type="EMBL" id="MNCJ02000323">
    <property type="protein sequence ID" value="KAF5796750.1"/>
    <property type="molecule type" value="Genomic_DNA"/>
</dbReference>
<evidence type="ECO:0000313" key="4">
    <source>
        <dbReference type="Proteomes" id="UP000215914"/>
    </source>
</evidence>
<dbReference type="GO" id="GO:0008757">
    <property type="term" value="F:S-adenosylmethionine-dependent methyltransferase activity"/>
    <property type="evidence" value="ECO:0007669"/>
    <property type="project" value="UniProtKB-ARBA"/>
</dbReference>
<evidence type="ECO:0000256" key="1">
    <source>
        <dbReference type="ARBA" id="ARBA00022603"/>
    </source>
</evidence>
<organism evidence="3 4">
    <name type="scientific">Helianthus annuus</name>
    <name type="common">Common sunflower</name>
    <dbReference type="NCBI Taxonomy" id="4232"/>
    <lineage>
        <taxon>Eukaryota</taxon>
        <taxon>Viridiplantae</taxon>
        <taxon>Streptophyta</taxon>
        <taxon>Embryophyta</taxon>
        <taxon>Tracheophyta</taxon>
        <taxon>Spermatophyta</taxon>
        <taxon>Magnoliopsida</taxon>
        <taxon>eudicotyledons</taxon>
        <taxon>Gunneridae</taxon>
        <taxon>Pentapetalae</taxon>
        <taxon>asterids</taxon>
        <taxon>campanulids</taxon>
        <taxon>Asterales</taxon>
        <taxon>Asteraceae</taxon>
        <taxon>Asteroideae</taxon>
        <taxon>Heliantheae alliance</taxon>
        <taxon>Heliantheae</taxon>
        <taxon>Helianthus</taxon>
    </lineage>
</organism>
<reference evidence="3" key="1">
    <citation type="journal article" date="2017" name="Nature">
        <title>The sunflower genome provides insights into oil metabolism, flowering and Asterid evolution.</title>
        <authorList>
            <person name="Badouin H."/>
            <person name="Gouzy J."/>
            <person name="Grassa C.J."/>
            <person name="Murat F."/>
            <person name="Staton S.E."/>
            <person name="Cottret L."/>
            <person name="Lelandais-Briere C."/>
            <person name="Owens G.L."/>
            <person name="Carrere S."/>
            <person name="Mayjonade B."/>
            <person name="Legrand L."/>
            <person name="Gill N."/>
            <person name="Kane N.C."/>
            <person name="Bowers J.E."/>
            <person name="Hubner S."/>
            <person name="Bellec A."/>
            <person name="Berard A."/>
            <person name="Berges H."/>
            <person name="Blanchet N."/>
            <person name="Boniface M.C."/>
            <person name="Brunel D."/>
            <person name="Catrice O."/>
            <person name="Chaidir N."/>
            <person name="Claudel C."/>
            <person name="Donnadieu C."/>
            <person name="Faraut T."/>
            <person name="Fievet G."/>
            <person name="Helmstetter N."/>
            <person name="King M."/>
            <person name="Knapp S.J."/>
            <person name="Lai Z."/>
            <person name="Le Paslier M.C."/>
            <person name="Lippi Y."/>
            <person name="Lorenzon L."/>
            <person name="Mandel J.R."/>
            <person name="Marage G."/>
            <person name="Marchand G."/>
            <person name="Marquand E."/>
            <person name="Bret-Mestries E."/>
            <person name="Morien E."/>
            <person name="Nambeesan S."/>
            <person name="Nguyen T."/>
            <person name="Pegot-Espagnet P."/>
            <person name="Pouilly N."/>
            <person name="Raftis F."/>
            <person name="Sallet E."/>
            <person name="Schiex T."/>
            <person name="Thomas J."/>
            <person name="Vandecasteele C."/>
            <person name="Vares D."/>
            <person name="Vear F."/>
            <person name="Vautrin S."/>
            <person name="Crespi M."/>
            <person name="Mangin B."/>
            <person name="Burke J.M."/>
            <person name="Salse J."/>
            <person name="Munos S."/>
            <person name="Vincourt P."/>
            <person name="Rieseberg L.H."/>
            <person name="Langlade N.B."/>
        </authorList>
    </citation>
    <scope>NUCLEOTIDE SEQUENCE</scope>
    <source>
        <tissue evidence="3">Leaves</tissue>
    </source>
</reference>
<dbReference type="Proteomes" id="UP000215914">
    <property type="component" value="Unassembled WGS sequence"/>
</dbReference>
<proteinExistence type="predicted"/>
<keyword evidence="2" id="KW-0808">Transferase</keyword>
<protein>
    <submittedName>
        <fullName evidence="3">Methyltransferase</fullName>
    </submittedName>
</protein>
<dbReference type="InterPro" id="IPR026113">
    <property type="entry name" value="METTL2/6/8-like"/>
</dbReference>
<keyword evidence="4" id="KW-1185">Reference proteome</keyword>
<gene>
    <name evidence="3" type="ORF">HanXRQr2_Chr08g0355441</name>
</gene>
<dbReference type="Gramene" id="mRNA:HanXRQr2_Chr08g0355441">
    <property type="protein sequence ID" value="mRNA:HanXRQr2_Chr08g0355441"/>
    <property type="gene ID" value="HanXRQr2_Chr08g0355441"/>
</dbReference>
<keyword evidence="1 3" id="KW-0489">Methyltransferase</keyword>